<dbReference type="PANTHER" id="PTHR31906">
    <property type="entry name" value="PLASTID-LIPID-ASSOCIATED PROTEIN 4, CHLOROPLASTIC-RELATED"/>
    <property type="match status" value="1"/>
</dbReference>
<gene>
    <name evidence="6" type="ORF">ACOF00016_LOCUS6769</name>
</gene>
<keyword evidence="4" id="KW-0732">Signal</keyword>
<evidence type="ECO:0000256" key="3">
    <source>
        <dbReference type="SAM" id="Phobius"/>
    </source>
</evidence>
<organism evidence="6">
    <name type="scientific">Amphora coffeiformis</name>
    <dbReference type="NCBI Taxonomy" id="265554"/>
    <lineage>
        <taxon>Eukaryota</taxon>
        <taxon>Sar</taxon>
        <taxon>Stramenopiles</taxon>
        <taxon>Ochrophyta</taxon>
        <taxon>Bacillariophyta</taxon>
        <taxon>Bacillariophyceae</taxon>
        <taxon>Bacillariophycidae</taxon>
        <taxon>Thalassiophysales</taxon>
        <taxon>Catenulaceae</taxon>
        <taxon>Amphora</taxon>
    </lineage>
</organism>
<sequence length="313" mass="35243">MYQNNNKKNVMSKSLHSLLLVCLQLAVLHRVQSFVLSRSRWQSSSTYWGITIYGEPTATQFKDELLDNVRKLRRHQERDGAVSVDFGVKGGELNETSRAPQRVDYYAVSPEVGKAADAVIASCDILSELNPTPNATAFLGDEEKGLQAPLHGPWKLLFTTAADASFNSNSSRGNAKVQNVVDAPRGKITNVIDFIPKEEGKEPTLVQLNVVIKAKAVSEKRVELNFRYAKAVLTKFLFFRVNWSLYIPVPATLITRIIVLFYRIFRRGKAKAPPKAYFDVLYLDSDLRIHKTGEDNLFVQSRPTLEKAQDLIE</sequence>
<dbReference type="GO" id="GO:0009536">
    <property type="term" value="C:plastid"/>
    <property type="evidence" value="ECO:0007669"/>
    <property type="project" value="UniProtKB-SubCell"/>
</dbReference>
<keyword evidence="3" id="KW-0812">Transmembrane</keyword>
<feature type="domain" description="Plastid lipid-associated protein/fibrillin conserved" evidence="5">
    <location>
        <begin position="148"/>
        <end position="299"/>
    </location>
</feature>
<name>A0A7S3P6V1_9STRA</name>
<evidence type="ECO:0000256" key="2">
    <source>
        <dbReference type="ARBA" id="ARBA00022640"/>
    </source>
</evidence>
<evidence type="ECO:0000256" key="4">
    <source>
        <dbReference type="SAM" id="SignalP"/>
    </source>
</evidence>
<proteinExistence type="predicted"/>
<dbReference type="EMBL" id="HBIM01007980">
    <property type="protein sequence ID" value="CAE0409083.1"/>
    <property type="molecule type" value="Transcribed_RNA"/>
</dbReference>
<keyword evidence="3" id="KW-1133">Transmembrane helix</keyword>
<feature type="transmembrane region" description="Helical" evidence="3">
    <location>
        <begin position="243"/>
        <end position="265"/>
    </location>
</feature>
<evidence type="ECO:0000259" key="5">
    <source>
        <dbReference type="Pfam" id="PF04755"/>
    </source>
</evidence>
<comment type="subcellular location">
    <subcellularLocation>
        <location evidence="1">Plastid</location>
    </subcellularLocation>
</comment>
<keyword evidence="2" id="KW-0934">Plastid</keyword>
<dbReference type="InterPro" id="IPR006843">
    <property type="entry name" value="PAP/fibrillin_dom"/>
</dbReference>
<dbReference type="AlphaFoldDB" id="A0A7S3P6V1"/>
<feature type="chain" id="PRO_5030506221" description="Plastid lipid-associated protein/fibrillin conserved domain-containing protein" evidence="4">
    <location>
        <begin position="34"/>
        <end position="313"/>
    </location>
</feature>
<reference evidence="6" key="1">
    <citation type="submission" date="2021-01" db="EMBL/GenBank/DDBJ databases">
        <authorList>
            <person name="Corre E."/>
            <person name="Pelletier E."/>
            <person name="Niang G."/>
            <person name="Scheremetjew M."/>
            <person name="Finn R."/>
            <person name="Kale V."/>
            <person name="Holt S."/>
            <person name="Cochrane G."/>
            <person name="Meng A."/>
            <person name="Brown T."/>
            <person name="Cohen L."/>
        </authorList>
    </citation>
    <scope>NUCLEOTIDE SEQUENCE</scope>
    <source>
        <strain evidence="6">CCMP127</strain>
    </source>
</reference>
<feature type="signal peptide" evidence="4">
    <location>
        <begin position="1"/>
        <end position="33"/>
    </location>
</feature>
<dbReference type="Pfam" id="PF04755">
    <property type="entry name" value="PAP_fibrillin"/>
    <property type="match status" value="1"/>
</dbReference>
<evidence type="ECO:0000256" key="1">
    <source>
        <dbReference type="ARBA" id="ARBA00004474"/>
    </source>
</evidence>
<protein>
    <recommendedName>
        <fullName evidence="5">Plastid lipid-associated protein/fibrillin conserved domain-containing protein</fullName>
    </recommendedName>
</protein>
<evidence type="ECO:0000313" key="6">
    <source>
        <dbReference type="EMBL" id="CAE0409083.1"/>
    </source>
</evidence>
<dbReference type="InterPro" id="IPR039633">
    <property type="entry name" value="PAP"/>
</dbReference>
<accession>A0A7S3P6V1</accession>
<keyword evidence="3" id="KW-0472">Membrane</keyword>